<evidence type="ECO:0000313" key="1">
    <source>
        <dbReference type="EMBL" id="VDG28870.1"/>
    </source>
</evidence>
<sequence>MTESTKFVSYDLLKSGQNYDDLYAILKSFPVHHKVTESFWMVNTSLTPKELRSKLLTCLDDNDRLFVINYASGSNSAWHNSIENFKNDLVCEDL</sequence>
<gene>
    <name evidence="1" type="ORF">MUDAN_MDHGFNIF_03271</name>
</gene>
<protein>
    <submittedName>
        <fullName evidence="1">Uncharacterized protein</fullName>
    </submittedName>
</protein>
<proteinExistence type="predicted"/>
<dbReference type="OrthoDB" id="2656750at2"/>
<evidence type="ECO:0000313" key="2">
    <source>
        <dbReference type="Proteomes" id="UP000289996"/>
    </source>
</evidence>
<organism evidence="1 2">
    <name type="scientific">Lactiplantibacillus mudanjiangensis</name>
    <dbReference type="NCBI Taxonomy" id="1296538"/>
    <lineage>
        <taxon>Bacteria</taxon>
        <taxon>Bacillati</taxon>
        <taxon>Bacillota</taxon>
        <taxon>Bacilli</taxon>
        <taxon>Lactobacillales</taxon>
        <taxon>Lactobacillaceae</taxon>
        <taxon>Lactiplantibacillus</taxon>
    </lineage>
</organism>
<dbReference type="EMBL" id="UYIG01000126">
    <property type="protein sequence ID" value="VDG28870.1"/>
    <property type="molecule type" value="Genomic_DNA"/>
</dbReference>
<dbReference type="Proteomes" id="UP000289996">
    <property type="component" value="Unassembled WGS sequence"/>
</dbReference>
<name>A0A660E0F6_9LACO</name>
<dbReference type="AlphaFoldDB" id="A0A660E0F6"/>
<reference evidence="1 2" key="1">
    <citation type="submission" date="2018-11" db="EMBL/GenBank/DDBJ databases">
        <authorList>
            <person name="Wuyts S."/>
        </authorList>
    </citation>
    <scope>NUCLEOTIDE SEQUENCE [LARGE SCALE GENOMIC DNA]</scope>
    <source>
        <strain evidence="1">Lactobacillus mudanjiangensis AMBF249</strain>
    </source>
</reference>
<keyword evidence="2" id="KW-1185">Reference proteome</keyword>
<accession>A0A660E0F6</accession>